<evidence type="ECO:0000313" key="1">
    <source>
        <dbReference type="EMBL" id="GAG22042.1"/>
    </source>
</evidence>
<organism evidence="1">
    <name type="scientific">marine sediment metagenome</name>
    <dbReference type="NCBI Taxonomy" id="412755"/>
    <lineage>
        <taxon>unclassified sequences</taxon>
        <taxon>metagenomes</taxon>
        <taxon>ecological metagenomes</taxon>
    </lineage>
</organism>
<sequence>IRKGEEDDLADLIPACTEEGMRSFTQSLTELVNEEFVSRDVAIQFAPNADALASALRGIQTRASGLVGRR</sequence>
<dbReference type="EMBL" id="BARS01033100">
    <property type="protein sequence ID" value="GAG22042.1"/>
    <property type="molecule type" value="Genomic_DNA"/>
</dbReference>
<protein>
    <submittedName>
        <fullName evidence="1">Uncharacterized protein</fullName>
    </submittedName>
</protein>
<reference evidence="1" key="1">
    <citation type="journal article" date="2014" name="Front. Microbiol.">
        <title>High frequency of phylogenetically diverse reductive dehalogenase-homologous genes in deep subseafloor sedimentary metagenomes.</title>
        <authorList>
            <person name="Kawai M."/>
            <person name="Futagami T."/>
            <person name="Toyoda A."/>
            <person name="Takaki Y."/>
            <person name="Nishi S."/>
            <person name="Hori S."/>
            <person name="Arai W."/>
            <person name="Tsubouchi T."/>
            <person name="Morono Y."/>
            <person name="Uchiyama I."/>
            <person name="Ito T."/>
            <person name="Fujiyama A."/>
            <person name="Inagaki F."/>
            <person name="Takami H."/>
        </authorList>
    </citation>
    <scope>NUCLEOTIDE SEQUENCE</scope>
    <source>
        <strain evidence="1">Expedition CK06-06</strain>
    </source>
</reference>
<feature type="non-terminal residue" evidence="1">
    <location>
        <position position="1"/>
    </location>
</feature>
<proteinExistence type="predicted"/>
<gene>
    <name evidence="1" type="ORF">S01H1_51295</name>
</gene>
<accession>X0WFU0</accession>
<name>X0WFU0_9ZZZZ</name>
<comment type="caution">
    <text evidence="1">The sequence shown here is derived from an EMBL/GenBank/DDBJ whole genome shotgun (WGS) entry which is preliminary data.</text>
</comment>
<dbReference type="AlphaFoldDB" id="X0WFU0"/>